<dbReference type="Pfam" id="PF08159">
    <property type="entry name" value="NUC153"/>
    <property type="match status" value="1"/>
</dbReference>
<evidence type="ECO:0000313" key="8">
    <source>
        <dbReference type="EMBL" id="POW23249.1"/>
    </source>
</evidence>
<feature type="region of interest" description="Disordered" evidence="5">
    <location>
        <begin position="118"/>
        <end position="179"/>
    </location>
</feature>
<protein>
    <submittedName>
        <fullName evidence="8">Uncharacterized protein</fullName>
    </submittedName>
</protein>
<dbReference type="Proteomes" id="UP000238274">
    <property type="component" value="Unassembled WGS sequence"/>
</dbReference>
<dbReference type="VEuPathDB" id="FungiDB:PSTT_05625"/>
<feature type="compositionally biased region" description="Basic and acidic residues" evidence="5">
    <location>
        <begin position="575"/>
        <end position="594"/>
    </location>
</feature>
<dbReference type="InterPro" id="IPR012580">
    <property type="entry name" value="NUC153"/>
</dbReference>
<comment type="subcellular location">
    <subcellularLocation>
        <location evidence="1">Nucleus</location>
        <location evidence="1">Nucleolus</location>
    </subcellularLocation>
</comment>
<dbReference type="Pfam" id="PF25121">
    <property type="entry name" value="RRM_ESF1"/>
    <property type="match status" value="1"/>
</dbReference>
<evidence type="ECO:0000259" key="7">
    <source>
        <dbReference type="Pfam" id="PF25121"/>
    </source>
</evidence>
<name>A0A2S4WNB7_9BASI</name>
<feature type="compositionally biased region" description="Polar residues" evidence="5">
    <location>
        <begin position="273"/>
        <end position="283"/>
    </location>
</feature>
<feature type="compositionally biased region" description="Acidic residues" evidence="5">
    <location>
        <begin position="164"/>
        <end position="177"/>
    </location>
</feature>
<organism evidence="8 9">
    <name type="scientific">Puccinia striiformis</name>
    <dbReference type="NCBI Taxonomy" id="27350"/>
    <lineage>
        <taxon>Eukaryota</taxon>
        <taxon>Fungi</taxon>
        <taxon>Dikarya</taxon>
        <taxon>Basidiomycota</taxon>
        <taxon>Pucciniomycotina</taxon>
        <taxon>Pucciniomycetes</taxon>
        <taxon>Pucciniales</taxon>
        <taxon>Pucciniaceae</taxon>
        <taxon>Puccinia</taxon>
    </lineage>
</organism>
<evidence type="ECO:0000256" key="4">
    <source>
        <dbReference type="ARBA" id="ARBA00023242"/>
    </source>
</evidence>
<feature type="compositionally biased region" description="Polar residues" evidence="5">
    <location>
        <begin position="718"/>
        <end position="727"/>
    </location>
</feature>
<feature type="region of interest" description="Disordered" evidence="5">
    <location>
        <begin position="569"/>
        <end position="613"/>
    </location>
</feature>
<reference evidence="9" key="2">
    <citation type="journal article" date="2018" name="BMC Genomics">
        <title>Genomic insights into host adaptation between the wheat stripe rust pathogen (Puccinia striiformis f. sp. tritici) and the barley stripe rust pathogen (Puccinia striiformis f. sp. hordei).</title>
        <authorList>
            <person name="Xia C."/>
            <person name="Wang M."/>
            <person name="Yin C."/>
            <person name="Cornejo O.E."/>
            <person name="Hulbert S.H."/>
            <person name="Chen X."/>
        </authorList>
    </citation>
    <scope>NUCLEOTIDE SEQUENCE [LARGE SCALE GENOMIC DNA]</scope>
    <source>
        <strain evidence="9">93TX-2</strain>
    </source>
</reference>
<feature type="domain" description="NUC153" evidence="6">
    <location>
        <begin position="650"/>
        <end position="669"/>
    </location>
</feature>
<dbReference type="EMBL" id="PKSM01000003">
    <property type="protein sequence ID" value="POW23249.1"/>
    <property type="molecule type" value="Genomic_DNA"/>
</dbReference>
<feature type="compositionally biased region" description="Basic and acidic residues" evidence="5">
    <location>
        <begin position="257"/>
        <end position="268"/>
    </location>
</feature>
<feature type="compositionally biased region" description="Acidic residues" evidence="5">
    <location>
        <begin position="442"/>
        <end position="453"/>
    </location>
</feature>
<reference evidence="8 9" key="1">
    <citation type="submission" date="2017-12" db="EMBL/GenBank/DDBJ databases">
        <title>Gene loss provides genomic basis for host adaptation in cereal stripe rust fungi.</title>
        <authorList>
            <person name="Xia C."/>
        </authorList>
    </citation>
    <scope>NUCLEOTIDE SEQUENCE [LARGE SCALE GENOMIC DNA]</scope>
    <source>
        <strain evidence="8 9">93TX-2</strain>
    </source>
</reference>
<keyword evidence="9" id="KW-1185">Reference proteome</keyword>
<evidence type="ECO:0000256" key="1">
    <source>
        <dbReference type="ARBA" id="ARBA00004604"/>
    </source>
</evidence>
<evidence type="ECO:0000313" key="9">
    <source>
        <dbReference type="Proteomes" id="UP000238274"/>
    </source>
</evidence>
<dbReference type="PANTHER" id="PTHR12202:SF0">
    <property type="entry name" value="ESF1 HOMOLOG"/>
    <property type="match status" value="1"/>
</dbReference>
<dbReference type="InterPro" id="IPR056750">
    <property type="entry name" value="RRM_ESF1"/>
</dbReference>
<feature type="region of interest" description="Disordered" evidence="5">
    <location>
        <begin position="498"/>
        <end position="555"/>
    </location>
</feature>
<dbReference type="AlphaFoldDB" id="A0A2S4WNB7"/>
<reference evidence="9" key="3">
    <citation type="journal article" date="2018" name="Mol. Plant Microbe Interact.">
        <title>Genome sequence resources for the wheat stripe rust pathogen (Puccinia striiformis f. sp. tritici) and the barley stripe rust pathogen (Puccinia striiformis f. sp. hordei).</title>
        <authorList>
            <person name="Xia C."/>
            <person name="Wang M."/>
            <person name="Yin C."/>
            <person name="Cornejo O.E."/>
            <person name="Hulbert S.H."/>
            <person name="Chen X."/>
        </authorList>
    </citation>
    <scope>NUCLEOTIDE SEQUENCE [LARGE SCALE GENOMIC DNA]</scope>
    <source>
        <strain evidence="9">93TX-2</strain>
    </source>
</reference>
<dbReference type="GO" id="GO:0003723">
    <property type="term" value="F:RNA binding"/>
    <property type="evidence" value="ECO:0007669"/>
    <property type="project" value="TreeGrafter"/>
</dbReference>
<keyword evidence="4" id="KW-0539">Nucleus</keyword>
<comment type="caution">
    <text evidence="8">The sequence shown here is derived from an EMBL/GenBank/DDBJ whole genome shotgun (WGS) entry which is preliminary data.</text>
</comment>
<keyword evidence="3" id="KW-0175">Coiled coil</keyword>
<dbReference type="VEuPathDB" id="FungiDB:PSHT_00390"/>
<feature type="region of interest" description="Disordered" evidence="5">
    <location>
        <begin position="58"/>
        <end position="103"/>
    </location>
</feature>
<gene>
    <name evidence="8" type="ORF">PSHT_00390</name>
</gene>
<evidence type="ECO:0000256" key="5">
    <source>
        <dbReference type="SAM" id="MobiDB-lite"/>
    </source>
</evidence>
<feature type="region of interest" description="Disordered" evidence="5">
    <location>
        <begin position="257"/>
        <end position="310"/>
    </location>
</feature>
<evidence type="ECO:0000259" key="6">
    <source>
        <dbReference type="Pfam" id="PF08159"/>
    </source>
</evidence>
<feature type="compositionally biased region" description="Polar residues" evidence="5">
    <location>
        <begin position="682"/>
        <end position="696"/>
    </location>
</feature>
<dbReference type="GO" id="GO:0006364">
    <property type="term" value="P:rRNA processing"/>
    <property type="evidence" value="ECO:0007669"/>
    <property type="project" value="InterPro"/>
</dbReference>
<feature type="compositionally biased region" description="Low complexity" evidence="5">
    <location>
        <begin position="698"/>
        <end position="713"/>
    </location>
</feature>
<dbReference type="PANTHER" id="PTHR12202">
    <property type="entry name" value="ESF1 HOMOLOG"/>
    <property type="match status" value="1"/>
</dbReference>
<feature type="compositionally biased region" description="Acidic residues" evidence="5">
    <location>
        <begin position="286"/>
        <end position="305"/>
    </location>
</feature>
<evidence type="ECO:0000256" key="2">
    <source>
        <dbReference type="ARBA" id="ARBA00009087"/>
    </source>
</evidence>
<feature type="compositionally biased region" description="Acidic residues" evidence="5">
    <location>
        <begin position="119"/>
        <end position="146"/>
    </location>
</feature>
<dbReference type="InterPro" id="IPR039754">
    <property type="entry name" value="Esf1"/>
</dbReference>
<feature type="region of interest" description="Disordered" evidence="5">
    <location>
        <begin position="435"/>
        <end position="462"/>
    </location>
</feature>
<dbReference type="GO" id="GO:0005730">
    <property type="term" value="C:nucleolus"/>
    <property type="evidence" value="ECO:0007669"/>
    <property type="project" value="UniProtKB-SubCell"/>
</dbReference>
<evidence type="ECO:0000256" key="3">
    <source>
        <dbReference type="ARBA" id="ARBA00023054"/>
    </source>
</evidence>
<accession>A0A2S4WNB7</accession>
<proteinExistence type="inferred from homology"/>
<feature type="compositionally biased region" description="Basic and acidic residues" evidence="5">
    <location>
        <begin position="523"/>
        <end position="547"/>
    </location>
</feature>
<feature type="domain" description="ESF1 RRM" evidence="7">
    <location>
        <begin position="186"/>
        <end position="380"/>
    </location>
</feature>
<sequence length="735" mass="84907">MLLVEEEEGGWARGREVVDFAYMQHTPNQALLTTFHYYYYYYPLLLLNKKKPTTMTTGDSRFNFDPRFIKQKKKSKNQTEPQEEDNRFNKDSKKKTKDRKKNEIPKVIDYARGRVILESSDEELGSDEEEEDSNSEEDLDSEDDVELGGGGGATRRSRTREQEIDLNEDSGPEEAAEDSSNLILPTRRIAIVNLDWDNLKPIDIYKVFSSLLITPIHNQASSDKITTTTTMPTDQLTKIVEGRVERVRFYKSQFGKERMSKEDIEGPPREIFNSKSKSQIKHSVSQEEESEDDGEDEDDDEDLIDEDRGGEFDEDALRQYQLDRLRYFYAIVELDAIHSSKHVFSEIDGTEFERTANIFDLSYVPDHMEFDEDDLWDECTSDSNDYKGVDFSTDVLRHSKVKLTWDSEDPIRKKYTRLNTQKLTQEEIDELDFKNFIAPGSSDEEEEDPEDEYKEEKGNGSRRHLQFRQLLGLSDQRGQPVSQAEPGSDQELDITFKPGFVDLDAPPPTLPDQSITKKSKNQKIKDKLKSKTEVNHDLDLQDDHHLENQPTFNRKKNQQELELLMMDDLNTGQDHITKEDQDKKDEEQNDRHFDLTQIIKQEKLSSSSKGNKKKIKKLKKSLIEKDGIDDLDRFNLDKDDRRFDSALTYDPEFAIDPSNPQFTKTKNMQDLLHSTRLKRALPSTTTTTTVDHQANSMDPDPSSGVDQSSSVDQLLKTLKNNHLPSSGKSKRVRIS</sequence>
<comment type="similarity">
    <text evidence="2">Belongs to the ESF1 family.</text>
</comment>
<dbReference type="OrthoDB" id="431825at2759"/>
<feature type="region of interest" description="Disordered" evidence="5">
    <location>
        <begin position="676"/>
        <end position="735"/>
    </location>
</feature>